<feature type="transmembrane region" description="Helical" evidence="1">
    <location>
        <begin position="12"/>
        <end position="42"/>
    </location>
</feature>
<evidence type="ECO:0000313" key="3">
    <source>
        <dbReference type="Proteomes" id="UP000095598"/>
    </source>
</evidence>
<sequence>MTKVDNPIKLESLILAVTGILLYHLSMTSFALTMIFLIAGIVELFDDFTSGEDTAFYSFFFVRILKLRGFDCVGVANDENDTYFLYQDQTRKKLYCFKQEPEEFGPYDKRYVGMIKNQAELLTFEKGKRILLPYFCRKGIGA</sequence>
<gene>
    <name evidence="2" type="ORF">ERS852425_03236</name>
</gene>
<keyword evidence="1" id="KW-0472">Membrane</keyword>
<evidence type="ECO:0000313" key="2">
    <source>
        <dbReference type="EMBL" id="CUN19272.1"/>
    </source>
</evidence>
<reference evidence="2 3" key="1">
    <citation type="submission" date="2015-09" db="EMBL/GenBank/DDBJ databases">
        <authorList>
            <consortium name="Pathogen Informatics"/>
        </authorList>
    </citation>
    <scope>NUCLEOTIDE SEQUENCE [LARGE SCALE GENOMIC DNA]</scope>
    <source>
        <strain evidence="2 3">2789STDY5608868</strain>
    </source>
</reference>
<dbReference type="RefSeq" id="WP_044920501.1">
    <property type="nucleotide sequence ID" value="NZ_CYXT01000040.1"/>
</dbReference>
<dbReference type="Proteomes" id="UP000095598">
    <property type="component" value="Unassembled WGS sequence"/>
</dbReference>
<name>A0A173UW22_ANAHA</name>
<proteinExistence type="predicted"/>
<dbReference type="AlphaFoldDB" id="A0A173UW22"/>
<protein>
    <submittedName>
        <fullName evidence="2">Uncharacterized protein</fullName>
    </submittedName>
</protein>
<keyword evidence="1" id="KW-1133">Transmembrane helix</keyword>
<organism evidence="2 3">
    <name type="scientific">Anaerostipes hadrus</name>
    <dbReference type="NCBI Taxonomy" id="649756"/>
    <lineage>
        <taxon>Bacteria</taxon>
        <taxon>Bacillati</taxon>
        <taxon>Bacillota</taxon>
        <taxon>Clostridia</taxon>
        <taxon>Lachnospirales</taxon>
        <taxon>Lachnospiraceae</taxon>
        <taxon>Anaerostipes</taxon>
    </lineage>
</organism>
<evidence type="ECO:0000256" key="1">
    <source>
        <dbReference type="SAM" id="Phobius"/>
    </source>
</evidence>
<accession>A0A173UW22</accession>
<keyword evidence="1" id="KW-0812">Transmembrane</keyword>
<dbReference type="EMBL" id="CYXT01000040">
    <property type="protein sequence ID" value="CUN19272.1"/>
    <property type="molecule type" value="Genomic_DNA"/>
</dbReference>